<evidence type="ECO:0000313" key="4">
    <source>
        <dbReference type="Proteomes" id="UP000033558"/>
    </source>
</evidence>
<dbReference type="PANTHER" id="PTHR33279">
    <property type="entry name" value="SULFUR CARRIER PROTEIN YEDF-RELATED"/>
    <property type="match status" value="1"/>
</dbReference>
<dbReference type="AlphaFoldDB" id="A0A0F4LYH5"/>
<feature type="domain" description="UPF0033" evidence="2">
    <location>
        <begin position="4"/>
        <end position="28"/>
    </location>
</feature>
<dbReference type="Proteomes" id="UP000033558">
    <property type="component" value="Unassembled WGS sequence"/>
</dbReference>
<dbReference type="HOGENOM" id="CLU_165255_0_3_9"/>
<dbReference type="PROSITE" id="PS01148">
    <property type="entry name" value="UPF0033"/>
    <property type="match status" value="1"/>
</dbReference>
<accession>A0A0F4LYH5</accession>
<proteinExistence type="inferred from homology"/>
<evidence type="ECO:0000256" key="1">
    <source>
        <dbReference type="ARBA" id="ARBA00008984"/>
    </source>
</evidence>
<comment type="caution">
    <text evidence="3">The sequence shown here is derived from an EMBL/GenBank/DDBJ whole genome shotgun (WGS) entry which is preliminary data.</text>
</comment>
<dbReference type="SUPFAM" id="SSF64307">
    <property type="entry name" value="SirA-like"/>
    <property type="match status" value="1"/>
</dbReference>
<sequence>MKKIDVSGKDCPVPLLTLQKTLGDCLDGEEIELTFTCPEAVETLPNYCDQNHLQITNFEQHDNGAWTISIQK</sequence>
<dbReference type="PANTHER" id="PTHR33279:SF6">
    <property type="entry name" value="SULFUR CARRIER PROTEIN YEDF-RELATED"/>
    <property type="match status" value="1"/>
</dbReference>
<dbReference type="EMBL" id="JXJQ01000005">
    <property type="protein sequence ID" value="KJY62596.1"/>
    <property type="molecule type" value="Genomic_DNA"/>
</dbReference>
<keyword evidence="4" id="KW-1185">Reference proteome</keyword>
<protein>
    <recommendedName>
        <fullName evidence="2">UPF0033 domain-containing protein</fullName>
    </recommendedName>
</protein>
<evidence type="ECO:0000313" key="3">
    <source>
        <dbReference type="EMBL" id="KJY62596.1"/>
    </source>
</evidence>
<dbReference type="STRING" id="1218492.JG30_03850"/>
<dbReference type="InterPro" id="IPR036868">
    <property type="entry name" value="TusA-like_sf"/>
</dbReference>
<organism evidence="3 4">
    <name type="scientific">Bombilactobacillus mellifer</name>
    <dbReference type="NCBI Taxonomy" id="1218492"/>
    <lineage>
        <taxon>Bacteria</taxon>
        <taxon>Bacillati</taxon>
        <taxon>Bacillota</taxon>
        <taxon>Bacilli</taxon>
        <taxon>Lactobacillales</taxon>
        <taxon>Lactobacillaceae</taxon>
        <taxon>Bombilactobacillus</taxon>
    </lineage>
</organism>
<reference evidence="3 4" key="1">
    <citation type="submission" date="2015-01" db="EMBL/GenBank/DDBJ databases">
        <title>Comparative genomics of the lactic acid bacteria isolated from the honey bee gut.</title>
        <authorList>
            <person name="Ellegaard K.M."/>
            <person name="Tamarit D."/>
            <person name="Javelind E."/>
            <person name="Olofsson T."/>
            <person name="Andersson S.G."/>
            <person name="Vasquez A."/>
        </authorList>
    </citation>
    <scope>NUCLEOTIDE SEQUENCE [LARGE SCALE GENOMIC DNA]</scope>
    <source>
        <strain evidence="3 4">Bin4</strain>
    </source>
</reference>
<dbReference type="Gene3D" id="3.30.110.40">
    <property type="entry name" value="TusA-like domain"/>
    <property type="match status" value="1"/>
</dbReference>
<dbReference type="CDD" id="cd00291">
    <property type="entry name" value="SirA_YedF_YeeD"/>
    <property type="match status" value="1"/>
</dbReference>
<dbReference type="OrthoDB" id="9796234at2"/>
<comment type="similarity">
    <text evidence="1">Belongs to the sulfur carrier protein TusA family.</text>
</comment>
<dbReference type="InterPro" id="IPR001455">
    <property type="entry name" value="TusA-like"/>
</dbReference>
<evidence type="ECO:0000259" key="2">
    <source>
        <dbReference type="PROSITE" id="PS01148"/>
    </source>
</evidence>
<gene>
    <name evidence="3" type="ORF">JG30_03850</name>
</gene>
<dbReference type="RefSeq" id="WP_046315734.1">
    <property type="nucleotide sequence ID" value="NZ_JBHSZT010000003.1"/>
</dbReference>
<dbReference type="Pfam" id="PF01206">
    <property type="entry name" value="TusA"/>
    <property type="match status" value="1"/>
</dbReference>
<name>A0A0F4LYH5_9LACO</name>
<dbReference type="PATRIC" id="fig|1218492.5.peg.507"/>